<comment type="caution">
    <text evidence="1">The sequence shown here is derived from an EMBL/GenBank/DDBJ whole genome shotgun (WGS) entry which is preliminary data.</text>
</comment>
<dbReference type="AlphaFoldDB" id="A0A2N1MZ60"/>
<accession>A0A2N1MZ60</accession>
<dbReference type="Proteomes" id="UP000233469">
    <property type="component" value="Unassembled WGS sequence"/>
</dbReference>
<reference evidence="1 2" key="2">
    <citation type="submission" date="2017-10" db="EMBL/GenBank/DDBJ databases">
        <title>Extensive intraspecific genome diversity in a model arbuscular mycorrhizal fungus.</title>
        <authorList>
            <person name="Chen E.C.H."/>
            <person name="Morin E."/>
            <person name="Baudet D."/>
            <person name="Noel J."/>
            <person name="Ndikumana S."/>
            <person name="Charron P."/>
            <person name="St-Onge C."/>
            <person name="Giorgi J."/>
            <person name="Grigoriev I.V."/>
            <person name="Roux C."/>
            <person name="Martin F.M."/>
            <person name="Corradi N."/>
        </authorList>
    </citation>
    <scope>NUCLEOTIDE SEQUENCE [LARGE SCALE GENOMIC DNA]</scope>
    <source>
        <strain evidence="1 2">C2</strain>
    </source>
</reference>
<reference evidence="1 2" key="1">
    <citation type="submission" date="2016-04" db="EMBL/GenBank/DDBJ databases">
        <title>Genome analyses suggest a sexual origin of heterokaryosis in a supposedly ancient asexual fungus.</title>
        <authorList>
            <person name="Ropars J."/>
            <person name="Sedzielewska K."/>
            <person name="Noel J."/>
            <person name="Charron P."/>
            <person name="Farinelli L."/>
            <person name="Marton T."/>
            <person name="Kruger M."/>
            <person name="Pelin A."/>
            <person name="Brachmann A."/>
            <person name="Corradi N."/>
        </authorList>
    </citation>
    <scope>NUCLEOTIDE SEQUENCE [LARGE SCALE GENOMIC DNA]</scope>
    <source>
        <strain evidence="1 2">C2</strain>
    </source>
</reference>
<organism evidence="1 2">
    <name type="scientific">Rhizophagus irregularis</name>
    <dbReference type="NCBI Taxonomy" id="588596"/>
    <lineage>
        <taxon>Eukaryota</taxon>
        <taxon>Fungi</taxon>
        <taxon>Fungi incertae sedis</taxon>
        <taxon>Mucoromycota</taxon>
        <taxon>Glomeromycotina</taxon>
        <taxon>Glomeromycetes</taxon>
        <taxon>Glomerales</taxon>
        <taxon>Glomeraceae</taxon>
        <taxon>Rhizophagus</taxon>
    </lineage>
</organism>
<dbReference type="VEuPathDB" id="FungiDB:RhiirFUN_007660"/>
<protein>
    <submittedName>
        <fullName evidence="1">Uncharacterized protein</fullName>
    </submittedName>
</protein>
<dbReference type="VEuPathDB" id="FungiDB:FUN_008877"/>
<evidence type="ECO:0000313" key="2">
    <source>
        <dbReference type="Proteomes" id="UP000233469"/>
    </source>
</evidence>
<sequence length="122" mass="14070">MPGETLNNQSNFNKQEVSLYAHLYEKYVEIKNVDGTVEITPDKYNWHNGGVVLEYVDCRPQPTCTGKRILLRQNTASLWDDVLRINQDAGGTLTQEMAIQVESQLLPCIPQSTWIQIRRYRT</sequence>
<evidence type="ECO:0000313" key="1">
    <source>
        <dbReference type="EMBL" id="PKK66906.1"/>
    </source>
</evidence>
<dbReference type="EMBL" id="LLXL01001030">
    <property type="protein sequence ID" value="PKK66906.1"/>
    <property type="molecule type" value="Genomic_DNA"/>
</dbReference>
<gene>
    <name evidence="1" type="ORF">RhiirC2_15844</name>
</gene>
<name>A0A2N1MZ60_9GLOM</name>
<proteinExistence type="predicted"/>